<reference evidence="1" key="1">
    <citation type="submission" date="2020-02" db="EMBL/GenBank/DDBJ databases">
        <authorList>
            <person name="Meier V. D."/>
        </authorList>
    </citation>
    <scope>NUCLEOTIDE SEQUENCE</scope>
    <source>
        <strain evidence="1">AVDCRST_MAG04</strain>
    </source>
</reference>
<sequence length="253" mass="26975">MVATVEVGEAGYRFIPAVFQYSAGVAALPGHRIERARFAEPVPLAEGWRRVAAHLDSLGRPRAAFCACELRSPEPFTEAGFAAFNRDYAAVLAEWGLLRDGRNPVARSNVCPELDPPSEPAFHAFCYTVPEAGAAASPSFVVAGSGEAPEGRSDYGGHAVAPGNTSAAGMLAKAVWVLGEMERRMAALGAGWDATTAAQAYTVHDIHPFLAEEVVSRGAARHGLTWQFCRPPVRGLDFEMDCRGVPLERVLPG</sequence>
<evidence type="ECO:0000313" key="1">
    <source>
        <dbReference type="EMBL" id="CAA9233339.1"/>
    </source>
</evidence>
<protein>
    <submittedName>
        <fullName evidence="1">Uncharacterized protein</fullName>
    </submittedName>
</protein>
<organism evidence="1">
    <name type="scientific">uncultured Acetobacteraceae bacterium</name>
    <dbReference type="NCBI Taxonomy" id="169975"/>
    <lineage>
        <taxon>Bacteria</taxon>
        <taxon>Pseudomonadati</taxon>
        <taxon>Pseudomonadota</taxon>
        <taxon>Alphaproteobacteria</taxon>
        <taxon>Acetobacterales</taxon>
        <taxon>Acetobacteraceae</taxon>
        <taxon>environmental samples</taxon>
    </lineage>
</organism>
<dbReference type="AlphaFoldDB" id="A0A6J4HTC5"/>
<name>A0A6J4HTC5_9PROT</name>
<proteinExistence type="predicted"/>
<dbReference type="EMBL" id="CADCTL010000088">
    <property type="protein sequence ID" value="CAA9233339.1"/>
    <property type="molecule type" value="Genomic_DNA"/>
</dbReference>
<gene>
    <name evidence="1" type="ORF">AVDCRST_MAG04-1236</name>
</gene>
<accession>A0A6J4HTC5</accession>